<organism evidence="4 5">
    <name type="scientific">Ramalina farinacea</name>
    <dbReference type="NCBI Taxonomy" id="258253"/>
    <lineage>
        <taxon>Eukaryota</taxon>
        <taxon>Fungi</taxon>
        <taxon>Dikarya</taxon>
        <taxon>Ascomycota</taxon>
        <taxon>Pezizomycotina</taxon>
        <taxon>Lecanoromycetes</taxon>
        <taxon>OSLEUM clade</taxon>
        <taxon>Lecanoromycetidae</taxon>
        <taxon>Lecanorales</taxon>
        <taxon>Lecanorineae</taxon>
        <taxon>Ramalinaceae</taxon>
        <taxon>Ramalina</taxon>
    </lineage>
</organism>
<dbReference type="SUPFAM" id="SSF54637">
    <property type="entry name" value="Thioesterase/thiol ester dehydrase-isomerase"/>
    <property type="match status" value="1"/>
</dbReference>
<keyword evidence="3" id="KW-1133">Transmembrane helix</keyword>
<dbReference type="CDD" id="cd00586">
    <property type="entry name" value="4HBT"/>
    <property type="match status" value="1"/>
</dbReference>
<dbReference type="EMBL" id="JAPUFD010000022">
    <property type="protein sequence ID" value="MDI1492919.1"/>
    <property type="molecule type" value="Genomic_DNA"/>
</dbReference>
<dbReference type="InterPro" id="IPR029069">
    <property type="entry name" value="HotDog_dom_sf"/>
</dbReference>
<dbReference type="InterPro" id="IPR051490">
    <property type="entry name" value="THEM6_lcsJ_thioesterase"/>
</dbReference>
<feature type="region of interest" description="Disordered" evidence="2">
    <location>
        <begin position="190"/>
        <end position="213"/>
    </location>
</feature>
<proteinExistence type="inferred from homology"/>
<evidence type="ECO:0000313" key="4">
    <source>
        <dbReference type="EMBL" id="MDI1492919.1"/>
    </source>
</evidence>
<dbReference type="Proteomes" id="UP001161017">
    <property type="component" value="Unassembled WGS sequence"/>
</dbReference>
<accession>A0AA43QWK2</accession>
<dbReference type="AlphaFoldDB" id="A0AA43QWK2"/>
<feature type="region of interest" description="Disordered" evidence="2">
    <location>
        <begin position="239"/>
        <end position="275"/>
    </location>
</feature>
<dbReference type="PANTHER" id="PTHR12475:SF4">
    <property type="entry name" value="PROTEIN THEM6"/>
    <property type="match status" value="1"/>
</dbReference>
<evidence type="ECO:0000256" key="1">
    <source>
        <dbReference type="ARBA" id="ARBA00038476"/>
    </source>
</evidence>
<reference evidence="4" key="1">
    <citation type="journal article" date="2023" name="Genome Biol. Evol.">
        <title>First Whole Genome Sequence and Flow Cytometry Genome Size Data for the Lichen-Forming Fungus Ramalina farinacea (Ascomycota).</title>
        <authorList>
            <person name="Llewellyn T."/>
            <person name="Mian S."/>
            <person name="Hill R."/>
            <person name="Leitch I.J."/>
            <person name="Gaya E."/>
        </authorList>
    </citation>
    <scope>NUCLEOTIDE SEQUENCE</scope>
    <source>
        <strain evidence="4">LIQ254RAFAR</strain>
    </source>
</reference>
<protein>
    <recommendedName>
        <fullName evidence="6">Capsule polysaccharide biosynthesis protein</fullName>
    </recommendedName>
</protein>
<keyword evidence="3" id="KW-0472">Membrane</keyword>
<sequence length="357" mass="40565">MALSSTLKDVFDRLSLGTRPNINIWKTLAIIFFLLNLKTFPFAWHLRLIRSFITHTRARHRRLAQSLGPSALFQPMITTSHSPFLECDYNLHKSNSTYFSDFDLSRMKILTSLATSGIEITMKELKDQPGRFGIALGGVHMNFKREIGMYERYEIWTRLLSWDRKWFYGVTHFVKKGAVKPTGYLLQPWKKGSRRKTEKDGQEEQGIPSNGQPFIFASGISKYVFKKGRLTIPPERVWRNAGLLPPKPSSEEEASPVTDSPAAAGSSEGVETTSDAAAMAKEAMEKITPDNAKEMLDQSWRSLDDSDNGDNKQSGGWTWERIEKERLRGLRLASMFDGLRGLNEEFLYEGKPALGIY</sequence>
<evidence type="ECO:0000313" key="5">
    <source>
        <dbReference type="Proteomes" id="UP001161017"/>
    </source>
</evidence>
<dbReference type="PANTHER" id="PTHR12475">
    <property type="match status" value="1"/>
</dbReference>
<comment type="caution">
    <text evidence="4">The sequence shown here is derived from an EMBL/GenBank/DDBJ whole genome shotgun (WGS) entry which is preliminary data.</text>
</comment>
<dbReference type="Gene3D" id="3.10.129.10">
    <property type="entry name" value="Hotdog Thioesterase"/>
    <property type="match status" value="1"/>
</dbReference>
<evidence type="ECO:0000256" key="3">
    <source>
        <dbReference type="SAM" id="Phobius"/>
    </source>
</evidence>
<keyword evidence="5" id="KW-1185">Reference proteome</keyword>
<evidence type="ECO:0000256" key="2">
    <source>
        <dbReference type="SAM" id="MobiDB-lite"/>
    </source>
</evidence>
<gene>
    <name evidence="4" type="ORF">OHK93_004702</name>
</gene>
<keyword evidence="3" id="KW-0812">Transmembrane</keyword>
<comment type="similarity">
    <text evidence="1">Belongs to the lcsJ thioesterase family.</text>
</comment>
<name>A0AA43QWK2_9LECA</name>
<evidence type="ECO:0008006" key="6">
    <source>
        <dbReference type="Google" id="ProtNLM"/>
    </source>
</evidence>
<feature type="transmembrane region" description="Helical" evidence="3">
    <location>
        <begin position="24"/>
        <end position="44"/>
    </location>
</feature>
<dbReference type="Pfam" id="PF13279">
    <property type="entry name" value="4HBT_2"/>
    <property type="match status" value="1"/>
</dbReference>